<evidence type="ECO:0000313" key="2">
    <source>
        <dbReference type="Proteomes" id="UP001163947"/>
    </source>
</evidence>
<protein>
    <submittedName>
        <fullName evidence="1">Uncharacterized protein</fullName>
    </submittedName>
</protein>
<accession>A0AA46P4D4</accession>
<dbReference type="EMBL" id="CP106982">
    <property type="protein sequence ID" value="UYF96568.1"/>
    <property type="molecule type" value="Genomic_DNA"/>
</dbReference>
<dbReference type="GeneID" id="83621315"/>
<gene>
    <name evidence="1" type="ORF">OCS65_12820</name>
</gene>
<sequence>MPSFTTTNGPLPENSGWSLYGGRLFAQVPARITATSTDDDVEPLEHHVELEIDVVEGRLACTELRAVRTEDGPPITSDHLRRIPVSSWVELAAEKLRVVQAIEPDPDGKSFRSIDFAWPSTEFVDDGPTEEALESISQIFAFCMATGQKPIAVLTREYGLTKQTASRWIATAKRRGILVEEHRKVEGDGAG</sequence>
<proteinExistence type="predicted"/>
<dbReference type="RefSeq" id="WP_263510289.1">
    <property type="nucleotide sequence ID" value="NZ_CP106982.1"/>
</dbReference>
<dbReference type="Proteomes" id="UP001163947">
    <property type="component" value="Chromosome"/>
</dbReference>
<reference evidence="1" key="1">
    <citation type="submission" date="2022-09" db="EMBL/GenBank/DDBJ databases">
        <title>The genome sequence of Rhodococcus aetherivorans N1.</title>
        <authorList>
            <person name="Jiang W."/>
        </authorList>
    </citation>
    <scope>NUCLEOTIDE SEQUENCE</scope>
    <source>
        <strain evidence="1">N1</strain>
    </source>
</reference>
<dbReference type="AlphaFoldDB" id="A0AA46P4D4"/>
<evidence type="ECO:0000313" key="1">
    <source>
        <dbReference type="EMBL" id="UYF96568.1"/>
    </source>
</evidence>
<organism evidence="1 2">
    <name type="scientific">Rhodococcus aetherivorans</name>
    <dbReference type="NCBI Taxonomy" id="191292"/>
    <lineage>
        <taxon>Bacteria</taxon>
        <taxon>Bacillati</taxon>
        <taxon>Actinomycetota</taxon>
        <taxon>Actinomycetes</taxon>
        <taxon>Mycobacteriales</taxon>
        <taxon>Nocardiaceae</taxon>
        <taxon>Rhodococcus</taxon>
    </lineage>
</organism>
<name>A0AA46P4D4_9NOCA</name>